<feature type="transmembrane region" description="Helical" evidence="1">
    <location>
        <begin position="59"/>
        <end position="77"/>
    </location>
</feature>
<evidence type="ECO:0000313" key="3">
    <source>
        <dbReference type="Proteomes" id="UP000325211"/>
    </source>
</evidence>
<keyword evidence="1" id="KW-1133">Transmembrane helix</keyword>
<sequence>MSTKGTRLIAAFLGLSAAAYTAWVLEVVLSTGLNPIETYVSELAAQDQPLGGLFRATDFTAGLLAFSGGLLALIRLAPHPEARRPWTVIGWHGVALFGAATAADAWLPLSCKPTVDPACASRETAGLVPATHQAHAISSSLAMCGALIAIVALTVAARRYGCFAPLARYGPALVVVELAATVWTLSAIALFTAGHGTWALGLGQRLQVLLVAVWLGVLAYSVWTERRT</sequence>
<organism evidence="2 3">
    <name type="scientific">Streptomyces venezuelae</name>
    <dbReference type="NCBI Taxonomy" id="54571"/>
    <lineage>
        <taxon>Bacteria</taxon>
        <taxon>Bacillati</taxon>
        <taxon>Actinomycetota</taxon>
        <taxon>Actinomycetes</taxon>
        <taxon>Kitasatosporales</taxon>
        <taxon>Streptomycetaceae</taxon>
        <taxon>Streptomyces</taxon>
    </lineage>
</organism>
<dbReference type="RefSeq" id="WP_150212324.1">
    <property type="nucleotide sequence ID" value="NZ_CP029190.1"/>
</dbReference>
<dbReference type="EMBL" id="CP029190">
    <property type="protein sequence ID" value="QES50404.1"/>
    <property type="molecule type" value="Genomic_DNA"/>
</dbReference>
<reference evidence="2 3" key="1">
    <citation type="submission" date="2018-05" db="EMBL/GenBank/DDBJ databases">
        <title>Streptomyces venezuelae.</title>
        <authorList>
            <person name="Kim W."/>
            <person name="Lee N."/>
            <person name="Cho B.-K."/>
        </authorList>
    </citation>
    <scope>NUCLEOTIDE SEQUENCE [LARGE SCALE GENOMIC DNA]</scope>
    <source>
        <strain evidence="2 3">ATCC 21782</strain>
    </source>
</reference>
<dbReference type="InterPro" id="IPR009339">
    <property type="entry name" value="DUF998"/>
</dbReference>
<feature type="transmembrane region" description="Helical" evidence="1">
    <location>
        <begin position="136"/>
        <end position="157"/>
    </location>
</feature>
<keyword evidence="1" id="KW-0812">Transmembrane</keyword>
<gene>
    <name evidence="2" type="ORF">DEJ50_23860</name>
</gene>
<dbReference type="AlphaFoldDB" id="A0A5P2D5K1"/>
<name>A0A5P2D5K1_STRVZ</name>
<feature type="transmembrane region" description="Helical" evidence="1">
    <location>
        <begin position="169"/>
        <end position="194"/>
    </location>
</feature>
<feature type="transmembrane region" description="Helical" evidence="1">
    <location>
        <begin position="206"/>
        <end position="223"/>
    </location>
</feature>
<evidence type="ECO:0000313" key="2">
    <source>
        <dbReference type="EMBL" id="QES50404.1"/>
    </source>
</evidence>
<accession>A0A5P2D5K1</accession>
<dbReference type="OrthoDB" id="3406108at2"/>
<evidence type="ECO:0000256" key="1">
    <source>
        <dbReference type="SAM" id="Phobius"/>
    </source>
</evidence>
<feature type="transmembrane region" description="Helical" evidence="1">
    <location>
        <begin position="89"/>
        <end position="107"/>
    </location>
</feature>
<keyword evidence="1" id="KW-0472">Membrane</keyword>
<dbReference type="Proteomes" id="UP000325211">
    <property type="component" value="Chromosome"/>
</dbReference>
<proteinExistence type="predicted"/>
<dbReference type="Pfam" id="PF06197">
    <property type="entry name" value="DUF998"/>
    <property type="match status" value="1"/>
</dbReference>
<protein>
    <submittedName>
        <fullName evidence="2">DUF998 domain-containing protein</fullName>
    </submittedName>
</protein>